<evidence type="ECO:0000256" key="4">
    <source>
        <dbReference type="ARBA" id="ARBA00022729"/>
    </source>
</evidence>
<evidence type="ECO:0000256" key="5">
    <source>
        <dbReference type="ARBA" id="ARBA00023088"/>
    </source>
</evidence>
<proteinExistence type="predicted"/>
<dbReference type="InterPro" id="IPR041171">
    <property type="entry name" value="SDR_Ig"/>
</dbReference>
<dbReference type="InterPro" id="IPR011252">
    <property type="entry name" value="Fibrogen-bd_dom1"/>
</dbReference>
<dbReference type="SUPFAM" id="SSF49401">
    <property type="entry name" value="Bacterial adhesins"/>
    <property type="match status" value="1"/>
</dbReference>
<keyword evidence="7" id="KW-1133">Transmembrane helix</keyword>
<dbReference type="EMBL" id="JYIV01000030">
    <property type="protein sequence ID" value="KJL18497.1"/>
    <property type="molecule type" value="Genomic_DNA"/>
</dbReference>
<evidence type="ECO:0000256" key="2">
    <source>
        <dbReference type="ARBA" id="ARBA00022512"/>
    </source>
</evidence>
<dbReference type="Pfam" id="PF17961">
    <property type="entry name" value="Big_8"/>
    <property type="match status" value="1"/>
</dbReference>
<dbReference type="AlphaFoldDB" id="A0A0F0KC54"/>
<evidence type="ECO:0000256" key="3">
    <source>
        <dbReference type="ARBA" id="ARBA00022525"/>
    </source>
</evidence>
<reference evidence="10 11" key="1">
    <citation type="submission" date="2015-02" db="EMBL/GenBank/DDBJ databases">
        <title>Draft genome sequences of ten Microbacterium spp. with emphasis on heavy metal contaminated environments.</title>
        <authorList>
            <person name="Corretto E."/>
        </authorList>
    </citation>
    <scope>NUCLEOTIDE SEQUENCE [LARGE SCALE GENOMIC DNA]</scope>
    <source>
        <strain evidence="10 11">BEL163</strain>
    </source>
</reference>
<evidence type="ECO:0000259" key="9">
    <source>
        <dbReference type="Pfam" id="PF19407"/>
    </source>
</evidence>
<feature type="compositionally biased region" description="Pro residues" evidence="6">
    <location>
        <begin position="466"/>
        <end position="480"/>
    </location>
</feature>
<sequence length="535" mass="54399">MLRPLRFTATVEERFHQELGKILYERNGGAVARRKTTAIIAAAAAALTAVITLAGAGGASAAEYDYPAAIDPASITVTTVNGGGGVSQWDQVRVDADWAVPDGAVGGQTFGFTLPKEFARAGTSFSVPSAEDPSVPIAQCTVSTDAAPVVTCTLTDYVNGRTGVTGSLWFVATADEQTTQSTIEFTVDGTITPVDVPGGGIGPSAPLPTEPQKWSWQTDDGRIAWELALPGASFAGAESIVIDDTLVGAGDGLAEHHNEDGQLAVRSATMQDQDSQTITNWTGEWNAEGTAFHLDIPGPIDPTRMYFVKYFTVPSTHADGATFANTADVNGIKLEDKEVWNVTGGGTGDGDATGSFTVTKAVSGSGASAVPAGSVYTVRYSYGDPVVERTVAVTAGATAPLIQLPAGTVVTLVELTPPAIEGIDWSIPVFSGAGVQARPDGGAEITVGAGATVSVTLTNTATTTPPVVPPTTPPTTPPTVVTPPKELPLTGGSSLATTGGGVPGGLLWAGGSALLLGVALTALGAARARRRAAQS</sequence>
<organism evidence="10 11">
    <name type="scientific">Microbacterium oxydans</name>
    <dbReference type="NCBI Taxonomy" id="82380"/>
    <lineage>
        <taxon>Bacteria</taxon>
        <taxon>Bacillati</taxon>
        <taxon>Actinomycetota</taxon>
        <taxon>Actinomycetes</taxon>
        <taxon>Micrococcales</taxon>
        <taxon>Microbacteriaceae</taxon>
        <taxon>Microbacterium</taxon>
    </lineage>
</organism>
<name>A0A0F0KC54_9MICO</name>
<dbReference type="GO" id="GO:0007155">
    <property type="term" value="P:cell adhesion"/>
    <property type="evidence" value="ECO:0007669"/>
    <property type="project" value="InterPro"/>
</dbReference>
<dbReference type="PATRIC" id="fig|82380.10.peg.3339"/>
<comment type="subcellular location">
    <subcellularLocation>
        <location evidence="1">Secreted</location>
        <location evidence="1">Cell wall</location>
        <topology evidence="1">Peptidoglycan-anchor</topology>
    </subcellularLocation>
</comment>
<keyword evidence="4" id="KW-0732">Signal</keyword>
<keyword evidence="7" id="KW-0812">Transmembrane</keyword>
<dbReference type="InterPro" id="IPR008966">
    <property type="entry name" value="Adhesion_dom_sf"/>
</dbReference>
<dbReference type="Gene3D" id="2.60.40.1280">
    <property type="match status" value="1"/>
</dbReference>
<evidence type="ECO:0000313" key="10">
    <source>
        <dbReference type="EMBL" id="KJL18497.1"/>
    </source>
</evidence>
<feature type="region of interest" description="Disordered" evidence="6">
    <location>
        <begin position="461"/>
        <end position="480"/>
    </location>
</feature>
<feature type="domain" description="SDR-like Ig" evidence="8">
    <location>
        <begin position="86"/>
        <end position="180"/>
    </location>
</feature>
<keyword evidence="2" id="KW-0134">Cell wall</keyword>
<dbReference type="Pfam" id="PF19407">
    <property type="entry name" value="DUF5979"/>
    <property type="match status" value="1"/>
</dbReference>
<evidence type="ECO:0000256" key="6">
    <source>
        <dbReference type="SAM" id="MobiDB-lite"/>
    </source>
</evidence>
<comment type="caution">
    <text evidence="10">The sequence shown here is derived from an EMBL/GenBank/DDBJ whole genome shotgun (WGS) entry which is preliminary data.</text>
</comment>
<gene>
    <name evidence="10" type="ORF">RN51_03331</name>
</gene>
<keyword evidence="3" id="KW-0964">Secreted</keyword>
<feature type="transmembrane region" description="Helical" evidence="7">
    <location>
        <begin position="506"/>
        <end position="526"/>
    </location>
</feature>
<keyword evidence="5" id="KW-0572">Peptidoglycan-anchor</keyword>
<protein>
    <submittedName>
        <fullName evidence="10">Uncharacterized protein</fullName>
    </submittedName>
</protein>
<evidence type="ECO:0000313" key="11">
    <source>
        <dbReference type="Proteomes" id="UP000033725"/>
    </source>
</evidence>
<feature type="domain" description="DUF5979" evidence="9">
    <location>
        <begin position="356"/>
        <end position="462"/>
    </location>
</feature>
<keyword evidence="7" id="KW-0472">Membrane</keyword>
<dbReference type="InterPro" id="IPR046022">
    <property type="entry name" value="DUF5979"/>
</dbReference>
<dbReference type="Proteomes" id="UP000033725">
    <property type="component" value="Unassembled WGS sequence"/>
</dbReference>
<evidence type="ECO:0000256" key="7">
    <source>
        <dbReference type="SAM" id="Phobius"/>
    </source>
</evidence>
<accession>A0A0F0KC54</accession>
<evidence type="ECO:0000259" key="8">
    <source>
        <dbReference type="Pfam" id="PF17961"/>
    </source>
</evidence>
<evidence type="ECO:0000256" key="1">
    <source>
        <dbReference type="ARBA" id="ARBA00004168"/>
    </source>
</evidence>